<gene>
    <name evidence="3" type="ORF">GCM10011346_04010</name>
</gene>
<dbReference type="Gene3D" id="3.20.20.70">
    <property type="entry name" value="Aldolase class I"/>
    <property type="match status" value="1"/>
</dbReference>
<keyword evidence="4" id="KW-1185">Reference proteome</keyword>
<evidence type="ECO:0000259" key="2">
    <source>
        <dbReference type="Pfam" id="PF19200"/>
    </source>
</evidence>
<comment type="caution">
    <text evidence="3">The sequence shown here is derived from an EMBL/GenBank/DDBJ whole genome shotgun (WGS) entry which is preliminary data.</text>
</comment>
<name>A0ABQ2NPD4_9BACI</name>
<dbReference type="InterPro" id="IPR043894">
    <property type="entry name" value="MupG_C"/>
</dbReference>
<dbReference type="SUPFAM" id="SSF51445">
    <property type="entry name" value="(Trans)glycosidases"/>
    <property type="match status" value="1"/>
</dbReference>
<accession>A0ABQ2NPD4</accession>
<dbReference type="InterPro" id="IPR008589">
    <property type="entry name" value="MupG"/>
</dbReference>
<dbReference type="InterPro" id="IPR013785">
    <property type="entry name" value="Aldolase_TIM"/>
</dbReference>
<sequence>MIGISVYLSKEDEEFNQKWIEKAARNGFSSIFTSLHIPEDDTKSYKELLFHLGSEAKKHQMDLFADISPKSFKYLDMDINNVDQLLEWGITGLRVDYGLSLEEIVQLSKKMRISLNASTLTDEILEKLINKGLNVDNTEAAHNFYPRPETGLSREYFIEKNILLKKYQIGISAFVAGDGVKRKPLYQGLPTLEEHRDMSPVHACLDLKKNGLVDEVYIGDPSLADETLEKFSFLTDGIIPIRYRGEIRPEFAVFHTYLENVQINRRDPARDLVRFGKSRIDLHDNENLNPAHTTDRKKGSITIDNNKYGRYAGEIQITLTDLKQDDKVNVIGEVIPQDIPLLDFIDGGSQILLQKVM</sequence>
<dbReference type="Pfam" id="PF05913">
    <property type="entry name" value="MupG_C"/>
    <property type="match status" value="1"/>
</dbReference>
<dbReference type="InterPro" id="IPR029000">
    <property type="entry name" value="Cyclophilin-like_dom_sf"/>
</dbReference>
<proteinExistence type="predicted"/>
<feature type="domain" description="6-phospho-N-acetylmuramidase C-terminal" evidence="1">
    <location>
        <begin position="257"/>
        <end position="351"/>
    </location>
</feature>
<feature type="domain" description="6-phospho-N-acetylmuramidase N-terminal" evidence="2">
    <location>
        <begin position="2"/>
        <end position="232"/>
    </location>
</feature>
<protein>
    <recommendedName>
        <fullName evidence="5">DUF871 domain-containing protein</fullName>
    </recommendedName>
</protein>
<dbReference type="SUPFAM" id="SSF50891">
    <property type="entry name" value="Cyclophilin-like"/>
    <property type="match status" value="1"/>
</dbReference>
<dbReference type="RefSeq" id="WP_188732849.1">
    <property type="nucleotide sequence ID" value="NZ_BMLW01000001.1"/>
</dbReference>
<reference evidence="4" key="1">
    <citation type="journal article" date="2019" name="Int. J. Syst. Evol. Microbiol.">
        <title>The Global Catalogue of Microorganisms (GCM) 10K type strain sequencing project: providing services to taxonomists for standard genome sequencing and annotation.</title>
        <authorList>
            <consortium name="The Broad Institute Genomics Platform"/>
            <consortium name="The Broad Institute Genome Sequencing Center for Infectious Disease"/>
            <person name="Wu L."/>
            <person name="Ma J."/>
        </authorList>
    </citation>
    <scope>NUCLEOTIDE SEQUENCE [LARGE SCALE GENOMIC DNA]</scope>
    <source>
        <strain evidence="4">CGMCC 1.7693</strain>
    </source>
</reference>
<organism evidence="3 4">
    <name type="scientific">Oceanobacillus neutriphilus</name>
    <dbReference type="NCBI Taxonomy" id="531815"/>
    <lineage>
        <taxon>Bacteria</taxon>
        <taxon>Bacillati</taxon>
        <taxon>Bacillota</taxon>
        <taxon>Bacilli</taxon>
        <taxon>Bacillales</taxon>
        <taxon>Bacillaceae</taxon>
        <taxon>Oceanobacillus</taxon>
    </lineage>
</organism>
<evidence type="ECO:0008006" key="5">
    <source>
        <dbReference type="Google" id="ProtNLM"/>
    </source>
</evidence>
<evidence type="ECO:0000313" key="4">
    <source>
        <dbReference type="Proteomes" id="UP000641206"/>
    </source>
</evidence>
<dbReference type="EMBL" id="BMLW01000001">
    <property type="protein sequence ID" value="GGP07555.1"/>
    <property type="molecule type" value="Genomic_DNA"/>
</dbReference>
<dbReference type="Proteomes" id="UP000641206">
    <property type="component" value="Unassembled WGS sequence"/>
</dbReference>
<dbReference type="Pfam" id="PF19200">
    <property type="entry name" value="MupG_N"/>
    <property type="match status" value="1"/>
</dbReference>
<dbReference type="PANTHER" id="PTHR38435:SF2">
    <property type="entry name" value="DUF871 DOMAIN-CONTAINING PROTEIN"/>
    <property type="match status" value="1"/>
</dbReference>
<dbReference type="InterPro" id="IPR043797">
    <property type="entry name" value="MupG_N"/>
</dbReference>
<dbReference type="PANTHER" id="PTHR38435">
    <property type="match status" value="1"/>
</dbReference>
<evidence type="ECO:0000313" key="3">
    <source>
        <dbReference type="EMBL" id="GGP07555.1"/>
    </source>
</evidence>
<dbReference type="InterPro" id="IPR017853">
    <property type="entry name" value="GH"/>
</dbReference>
<evidence type="ECO:0000259" key="1">
    <source>
        <dbReference type="Pfam" id="PF05913"/>
    </source>
</evidence>
<dbReference type="Gene3D" id="2.40.100.10">
    <property type="entry name" value="Cyclophilin-like"/>
    <property type="match status" value="1"/>
</dbReference>